<dbReference type="PANTHER" id="PTHR44846">
    <property type="entry name" value="MANNOSYL-D-GLYCERATE TRANSPORT/METABOLISM SYSTEM REPRESSOR MNGR-RELATED"/>
    <property type="match status" value="1"/>
</dbReference>
<dbReference type="SUPFAM" id="SSF64288">
    <property type="entry name" value="Chorismate lyase-like"/>
    <property type="match status" value="1"/>
</dbReference>
<organism evidence="2 3">
    <name type="scientific">Alkalibacillus silvisoli</name>
    <dbReference type="NCBI Taxonomy" id="392823"/>
    <lineage>
        <taxon>Bacteria</taxon>
        <taxon>Bacillati</taxon>
        <taxon>Bacillota</taxon>
        <taxon>Bacilli</taxon>
        <taxon>Bacillales</taxon>
        <taxon>Bacillaceae</taxon>
        <taxon>Alkalibacillus</taxon>
    </lineage>
</organism>
<keyword evidence="3" id="KW-1185">Reference proteome</keyword>
<sequence>MVKEWRWRASIKLFDLVTKCSEFTNIYPTFVRKQKISYPFAQELVSFAEAMEVKGYYFNTNIISKKVMQPSEWVQNNLEIGLYDLVYYVKRVREIDGEPAIIIENWVSMDRCPGIDRAELNNMGIFKSIEECADVEITYGVRSFAAKGLNEEEARLLGLSIGEPVLYFDQQTFGPNDVPLECSRIVLRTDQYEVTSVLKR</sequence>
<accession>A0ABP3JUI2</accession>
<dbReference type="Pfam" id="PF07702">
    <property type="entry name" value="UTRA"/>
    <property type="match status" value="1"/>
</dbReference>
<dbReference type="PANTHER" id="PTHR44846:SF1">
    <property type="entry name" value="MANNOSYL-D-GLYCERATE TRANSPORT_METABOLISM SYSTEM REPRESSOR MNGR-RELATED"/>
    <property type="match status" value="1"/>
</dbReference>
<proteinExistence type="predicted"/>
<dbReference type="InterPro" id="IPR028978">
    <property type="entry name" value="Chorismate_lyase_/UTRA_dom_sf"/>
</dbReference>
<dbReference type="InterPro" id="IPR011663">
    <property type="entry name" value="UTRA"/>
</dbReference>
<reference evidence="3" key="1">
    <citation type="journal article" date="2019" name="Int. J. Syst. Evol. Microbiol.">
        <title>The Global Catalogue of Microorganisms (GCM) 10K type strain sequencing project: providing services to taxonomists for standard genome sequencing and annotation.</title>
        <authorList>
            <consortium name="The Broad Institute Genomics Platform"/>
            <consortium name="The Broad Institute Genome Sequencing Center for Infectious Disease"/>
            <person name="Wu L."/>
            <person name="Ma J."/>
        </authorList>
    </citation>
    <scope>NUCLEOTIDE SEQUENCE [LARGE SCALE GENOMIC DNA]</scope>
    <source>
        <strain evidence="3">JCM 14193</strain>
    </source>
</reference>
<evidence type="ECO:0000259" key="1">
    <source>
        <dbReference type="SMART" id="SM00866"/>
    </source>
</evidence>
<comment type="caution">
    <text evidence="2">The sequence shown here is derived from an EMBL/GenBank/DDBJ whole genome shotgun (WGS) entry which is preliminary data.</text>
</comment>
<evidence type="ECO:0000313" key="3">
    <source>
        <dbReference type="Proteomes" id="UP001500740"/>
    </source>
</evidence>
<dbReference type="EMBL" id="BAAACZ010000016">
    <property type="protein sequence ID" value="GAA0464323.1"/>
    <property type="molecule type" value="Genomic_DNA"/>
</dbReference>
<dbReference type="Proteomes" id="UP001500740">
    <property type="component" value="Unassembled WGS sequence"/>
</dbReference>
<evidence type="ECO:0000313" key="2">
    <source>
        <dbReference type="EMBL" id="GAA0464323.1"/>
    </source>
</evidence>
<gene>
    <name evidence="2" type="ORF">GCM10008935_20090</name>
</gene>
<dbReference type="InterPro" id="IPR050679">
    <property type="entry name" value="Bact_HTH_transcr_reg"/>
</dbReference>
<dbReference type="SMART" id="SM00866">
    <property type="entry name" value="UTRA"/>
    <property type="match status" value="1"/>
</dbReference>
<protein>
    <recommendedName>
        <fullName evidence="1">UbiC transcription regulator-associated domain-containing protein</fullName>
    </recommendedName>
</protein>
<dbReference type="Gene3D" id="3.40.1410.10">
    <property type="entry name" value="Chorismate lyase-like"/>
    <property type="match status" value="1"/>
</dbReference>
<name>A0ABP3JUI2_9BACI</name>
<dbReference type="RefSeq" id="WP_343783414.1">
    <property type="nucleotide sequence ID" value="NZ_BAAACZ010000016.1"/>
</dbReference>
<feature type="domain" description="UbiC transcription regulator-associated" evidence="1">
    <location>
        <begin position="53"/>
        <end position="193"/>
    </location>
</feature>